<dbReference type="AlphaFoldDB" id="A0A183NP82"/>
<dbReference type="Proteomes" id="UP000269396">
    <property type="component" value="Unassembled WGS sequence"/>
</dbReference>
<dbReference type="EMBL" id="UZAL01008702">
    <property type="protein sequence ID" value="VDP00674.1"/>
    <property type="molecule type" value="Genomic_DNA"/>
</dbReference>
<proteinExistence type="predicted"/>
<organism evidence="2 3">
    <name type="scientific">Schistosoma mattheei</name>
    <dbReference type="NCBI Taxonomy" id="31246"/>
    <lineage>
        <taxon>Eukaryota</taxon>
        <taxon>Metazoa</taxon>
        <taxon>Spiralia</taxon>
        <taxon>Lophotrochozoa</taxon>
        <taxon>Platyhelminthes</taxon>
        <taxon>Trematoda</taxon>
        <taxon>Digenea</taxon>
        <taxon>Strigeidida</taxon>
        <taxon>Schistosomatoidea</taxon>
        <taxon>Schistosomatidae</taxon>
        <taxon>Schistosoma</taxon>
    </lineage>
</organism>
<reference evidence="2 3" key="1">
    <citation type="submission" date="2018-11" db="EMBL/GenBank/DDBJ databases">
        <authorList>
            <consortium name="Pathogen Informatics"/>
        </authorList>
    </citation>
    <scope>NUCLEOTIDE SEQUENCE [LARGE SCALE GENOMIC DNA]</scope>
    <source>
        <strain>Denwood</strain>
        <strain evidence="3">Zambia</strain>
    </source>
</reference>
<evidence type="ECO:0000313" key="2">
    <source>
        <dbReference type="EMBL" id="VDP00674.1"/>
    </source>
</evidence>
<protein>
    <submittedName>
        <fullName evidence="2">Uncharacterized protein</fullName>
    </submittedName>
</protein>
<accession>A0A183NP82</accession>
<feature type="compositionally biased region" description="Acidic residues" evidence="1">
    <location>
        <begin position="19"/>
        <end position="30"/>
    </location>
</feature>
<feature type="region of interest" description="Disordered" evidence="1">
    <location>
        <begin position="1"/>
        <end position="30"/>
    </location>
</feature>
<evidence type="ECO:0000256" key="1">
    <source>
        <dbReference type="SAM" id="MobiDB-lite"/>
    </source>
</evidence>
<sequence length="89" mass="9970">MDATLSNEEEGIVSISSEEFTERDDDNDEDAYGNRLYDICNLAQPPHETADGSTWIFCPCEAMLHLFCAYDPSTHVHGIHCPVYAAIME</sequence>
<gene>
    <name evidence="2" type="ORF">SMTD_LOCUS3918</name>
</gene>
<evidence type="ECO:0000313" key="3">
    <source>
        <dbReference type="Proteomes" id="UP000269396"/>
    </source>
</evidence>
<keyword evidence="3" id="KW-1185">Reference proteome</keyword>
<name>A0A183NP82_9TREM</name>